<dbReference type="GeneID" id="117650355"/>
<evidence type="ECO:0000313" key="10">
    <source>
        <dbReference type="Proteomes" id="UP000515158"/>
    </source>
</evidence>
<evidence type="ECO:0000256" key="8">
    <source>
        <dbReference type="ARBA" id="ARBA00023284"/>
    </source>
</evidence>
<keyword evidence="2" id="KW-0813">Transport</keyword>
<dbReference type="KEGG" id="tpal:117650355"/>
<evidence type="ECO:0000256" key="4">
    <source>
        <dbReference type="ARBA" id="ARBA00023002"/>
    </source>
</evidence>
<evidence type="ECO:0000256" key="3">
    <source>
        <dbReference type="ARBA" id="ARBA00022927"/>
    </source>
</evidence>
<dbReference type="OrthoDB" id="7481291at2759"/>
<keyword evidence="3" id="KW-0653">Protein transport</keyword>
<dbReference type="PROSITE" id="PS51808">
    <property type="entry name" value="CHCH"/>
    <property type="match status" value="1"/>
</dbReference>
<keyword evidence="6" id="KW-0496">Mitochondrion</keyword>
<proteinExistence type="predicted"/>
<evidence type="ECO:0000256" key="2">
    <source>
        <dbReference type="ARBA" id="ARBA00022448"/>
    </source>
</evidence>
<accession>A0A6P8ZXQ6</accession>
<dbReference type="GO" id="GO:0015035">
    <property type="term" value="F:protein-disulfide reductase activity"/>
    <property type="evidence" value="ECO:0007669"/>
    <property type="project" value="InterPro"/>
</dbReference>
<evidence type="ECO:0000256" key="5">
    <source>
        <dbReference type="ARBA" id="ARBA00023010"/>
    </source>
</evidence>
<dbReference type="Pfam" id="PF06747">
    <property type="entry name" value="CHCH"/>
    <property type="match status" value="1"/>
</dbReference>
<dbReference type="PANTHER" id="PTHR21622:SF0">
    <property type="entry name" value="COILED-COIL-HELIX-COILED-COIL-HELIX DOMAIN CONTAINING 4"/>
    <property type="match status" value="1"/>
</dbReference>
<keyword evidence="5" id="KW-0811">Translocation</keyword>
<dbReference type="RefSeq" id="XP_034249616.1">
    <property type="nucleotide sequence ID" value="XM_034393725.1"/>
</dbReference>
<reference evidence="11" key="1">
    <citation type="submission" date="2025-08" db="UniProtKB">
        <authorList>
            <consortium name="RefSeq"/>
        </authorList>
    </citation>
    <scope>IDENTIFICATION</scope>
    <source>
        <tissue evidence="11">Total insect</tissue>
    </source>
</reference>
<gene>
    <name evidence="11" type="primary">LOC117650355</name>
</gene>
<evidence type="ECO:0000259" key="9">
    <source>
        <dbReference type="Pfam" id="PF06747"/>
    </source>
</evidence>
<evidence type="ECO:0000256" key="6">
    <source>
        <dbReference type="ARBA" id="ARBA00023128"/>
    </source>
</evidence>
<dbReference type="GO" id="GO:0005758">
    <property type="term" value="C:mitochondrial intermembrane space"/>
    <property type="evidence" value="ECO:0007669"/>
    <property type="project" value="TreeGrafter"/>
</dbReference>
<dbReference type="PANTHER" id="PTHR21622">
    <property type="entry name" value="COILED-COIL-HELIX-COILED-COIL-HELIX DOMAIN CONTAINING 4"/>
    <property type="match status" value="1"/>
</dbReference>
<dbReference type="AlphaFoldDB" id="A0A6P8ZXQ6"/>
<dbReference type="Gene3D" id="1.10.287.2900">
    <property type="match status" value="1"/>
</dbReference>
<dbReference type="GO" id="GO:0045041">
    <property type="term" value="P:protein import into mitochondrial intermembrane space"/>
    <property type="evidence" value="ECO:0007669"/>
    <property type="project" value="InterPro"/>
</dbReference>
<sequence length="121" mass="13500">MLHTLTTMPKSLPSNKEDKHTVIFVSKAEHLLPSSISLNNSGTPQGLILSSGEINWMCPCLDGMATGPCGVEFREAFSCFHNSKAEPQGKDCLDAFRSMQECMQKYPQTYRKEEMLKQSPT</sequence>
<name>A0A6P8ZXQ6_THRPL</name>
<protein>
    <submittedName>
        <fullName evidence="11">Mitochondrial intermembrane space import and assembly protein 40-B-like</fullName>
    </submittedName>
</protein>
<keyword evidence="7" id="KW-1015">Disulfide bond</keyword>
<dbReference type="InterPro" id="IPR039289">
    <property type="entry name" value="CHCHD4"/>
</dbReference>
<evidence type="ECO:0000313" key="11">
    <source>
        <dbReference type="RefSeq" id="XP_034249616.1"/>
    </source>
</evidence>
<dbReference type="InterPro" id="IPR010625">
    <property type="entry name" value="CHCH"/>
</dbReference>
<evidence type="ECO:0000256" key="7">
    <source>
        <dbReference type="ARBA" id="ARBA00023157"/>
    </source>
</evidence>
<evidence type="ECO:0000256" key="1">
    <source>
        <dbReference type="ARBA" id="ARBA00004173"/>
    </source>
</evidence>
<feature type="domain" description="CHCH" evidence="9">
    <location>
        <begin position="69"/>
        <end position="105"/>
    </location>
</feature>
<keyword evidence="10" id="KW-1185">Reference proteome</keyword>
<keyword evidence="4" id="KW-0560">Oxidoreductase</keyword>
<dbReference type="Proteomes" id="UP000515158">
    <property type="component" value="Unplaced"/>
</dbReference>
<keyword evidence="8" id="KW-0676">Redox-active center</keyword>
<organism evidence="11">
    <name type="scientific">Thrips palmi</name>
    <name type="common">Melon thrips</name>
    <dbReference type="NCBI Taxonomy" id="161013"/>
    <lineage>
        <taxon>Eukaryota</taxon>
        <taxon>Metazoa</taxon>
        <taxon>Ecdysozoa</taxon>
        <taxon>Arthropoda</taxon>
        <taxon>Hexapoda</taxon>
        <taxon>Insecta</taxon>
        <taxon>Pterygota</taxon>
        <taxon>Neoptera</taxon>
        <taxon>Paraneoptera</taxon>
        <taxon>Thysanoptera</taxon>
        <taxon>Terebrantia</taxon>
        <taxon>Thripoidea</taxon>
        <taxon>Thripidae</taxon>
        <taxon>Thrips</taxon>
    </lineage>
</organism>
<dbReference type="InParanoid" id="A0A6P8ZXQ6"/>
<comment type="subcellular location">
    <subcellularLocation>
        <location evidence="1">Mitochondrion</location>
    </subcellularLocation>
</comment>